<dbReference type="Gene3D" id="2.60.40.10">
    <property type="entry name" value="Immunoglobulins"/>
    <property type="match status" value="1"/>
</dbReference>
<feature type="domain" description="DUF5060" evidence="2">
    <location>
        <begin position="38"/>
        <end position="108"/>
    </location>
</feature>
<proteinExistence type="predicted"/>
<evidence type="ECO:0000256" key="1">
    <source>
        <dbReference type="SAM" id="SignalP"/>
    </source>
</evidence>
<dbReference type="EMBL" id="JBHTHZ010000005">
    <property type="protein sequence ID" value="MFD0793632.1"/>
    <property type="molecule type" value="Genomic_DNA"/>
</dbReference>
<dbReference type="InterPro" id="IPR017853">
    <property type="entry name" value="GH"/>
</dbReference>
<dbReference type="PROSITE" id="PS51257">
    <property type="entry name" value="PROKAR_LIPOPROTEIN"/>
    <property type="match status" value="1"/>
</dbReference>
<gene>
    <name evidence="3" type="ORF">ACFQZX_08380</name>
</gene>
<sequence length="564" mass="64931">MKSVFNKIGFLVVLSLLCAGIACAQQGDIKFKLRNSKVMEFEKAEWDINLSVPFDNPYDQQEISLDMILTSPSGKPLVLPCFFESGNNNNSVWKARFAAQETGEYTYHFLLKQKGKETESNGSAFMAHPSSKSGFLHKNDLWTFKFDNGQLFRGIGENVAWESRSFENDKWTYDYLLPTLSKNGANFFRTWMCYWNLPLEWKNVRSTKRYQNTNDYFNPGAVKRMDELVKLTDSLGLYFMLTLDWHGHLMKDGGWKNSPYNKVNGGPANTPTEFFSLPASKLKCKNKLRYVIARWGYSTNIAAIEFFNEVDNAVFTQQDSILIPHKDVTQWHDDMSRYLKDIDPYHHLVTTSISHRDIAGMNSIAYIDFNQKHIYKHTEKIPAIYPDYIQTYGKPYVVGEFGYRWEDADPKYAKEADFDYKRGLWYGMFSPTPILPMSWWWELFDDEQMAPYFKGVRYISDMMLDAGKGKFEHVSINAGNLHAQAVKCGDIYFVYLLNNTLRPQAGNVVLPVAYKRGILVSSFDPATRSTVPVSTVKTTNSAINITTITLNPKQEKILIIKLQK</sequence>
<dbReference type="InterPro" id="IPR032260">
    <property type="entry name" value="DUF5060"/>
</dbReference>
<comment type="caution">
    <text evidence="3">The sequence shown here is derived from an EMBL/GenBank/DDBJ whole genome shotgun (WGS) entry which is preliminary data.</text>
</comment>
<evidence type="ECO:0000313" key="3">
    <source>
        <dbReference type="EMBL" id="MFD0793632.1"/>
    </source>
</evidence>
<dbReference type="Gene3D" id="3.20.20.80">
    <property type="entry name" value="Glycosidases"/>
    <property type="match status" value="1"/>
</dbReference>
<feature type="signal peptide" evidence="1">
    <location>
        <begin position="1"/>
        <end position="24"/>
    </location>
</feature>
<dbReference type="RefSeq" id="WP_377113713.1">
    <property type="nucleotide sequence ID" value="NZ_JBHTHZ010000005.1"/>
</dbReference>
<organism evidence="3 4">
    <name type="scientific">Mucilaginibacter litoreus</name>
    <dbReference type="NCBI Taxonomy" id="1048221"/>
    <lineage>
        <taxon>Bacteria</taxon>
        <taxon>Pseudomonadati</taxon>
        <taxon>Bacteroidota</taxon>
        <taxon>Sphingobacteriia</taxon>
        <taxon>Sphingobacteriales</taxon>
        <taxon>Sphingobacteriaceae</taxon>
        <taxon>Mucilaginibacter</taxon>
    </lineage>
</organism>
<dbReference type="SUPFAM" id="SSF51445">
    <property type="entry name" value="(Trans)glycosidases"/>
    <property type="match status" value="1"/>
</dbReference>
<protein>
    <submittedName>
        <fullName evidence="3">DUF5060 domain-containing protein</fullName>
    </submittedName>
</protein>
<accession>A0ABW3ARU4</accession>
<evidence type="ECO:0000313" key="4">
    <source>
        <dbReference type="Proteomes" id="UP001597010"/>
    </source>
</evidence>
<dbReference type="Proteomes" id="UP001597010">
    <property type="component" value="Unassembled WGS sequence"/>
</dbReference>
<reference evidence="4" key="1">
    <citation type="journal article" date="2019" name="Int. J. Syst. Evol. Microbiol.">
        <title>The Global Catalogue of Microorganisms (GCM) 10K type strain sequencing project: providing services to taxonomists for standard genome sequencing and annotation.</title>
        <authorList>
            <consortium name="The Broad Institute Genomics Platform"/>
            <consortium name="The Broad Institute Genome Sequencing Center for Infectious Disease"/>
            <person name="Wu L."/>
            <person name="Ma J."/>
        </authorList>
    </citation>
    <scope>NUCLEOTIDE SEQUENCE [LARGE SCALE GENOMIC DNA]</scope>
    <source>
        <strain evidence="4">CCUG 61484</strain>
    </source>
</reference>
<keyword evidence="4" id="KW-1185">Reference proteome</keyword>
<evidence type="ECO:0000259" key="2">
    <source>
        <dbReference type="Pfam" id="PF16586"/>
    </source>
</evidence>
<dbReference type="Pfam" id="PF16586">
    <property type="entry name" value="DUF5060"/>
    <property type="match status" value="1"/>
</dbReference>
<name>A0ABW3ARU4_9SPHI</name>
<dbReference type="InterPro" id="IPR013783">
    <property type="entry name" value="Ig-like_fold"/>
</dbReference>
<keyword evidence="1" id="KW-0732">Signal</keyword>
<feature type="chain" id="PRO_5046479244" evidence="1">
    <location>
        <begin position="25"/>
        <end position="564"/>
    </location>
</feature>